<dbReference type="PANTHER" id="PTHR11086">
    <property type="entry name" value="DEOXYCYTIDYLATE DEAMINASE-RELATED"/>
    <property type="match status" value="1"/>
</dbReference>
<dbReference type="PIRSF" id="PIRSF006019">
    <property type="entry name" value="dCMP_deaminase"/>
    <property type="match status" value="1"/>
</dbReference>
<keyword evidence="4" id="KW-0378">Hydrolase</keyword>
<dbReference type="PROSITE" id="PS51747">
    <property type="entry name" value="CYT_DCMP_DEAMINASES_2"/>
    <property type="match status" value="1"/>
</dbReference>
<proteinExistence type="inferred from homology"/>
<evidence type="ECO:0000256" key="2">
    <source>
        <dbReference type="ARBA" id="ARBA00006576"/>
    </source>
</evidence>
<dbReference type="SUPFAM" id="SSF53927">
    <property type="entry name" value="Cytidine deaminase-like"/>
    <property type="match status" value="1"/>
</dbReference>
<dbReference type="Pfam" id="PF00383">
    <property type="entry name" value="dCMP_cyt_deam_1"/>
    <property type="match status" value="1"/>
</dbReference>
<name>A0A133U8M8_9EURY</name>
<comment type="similarity">
    <text evidence="2">Belongs to the cytidine and deoxycytidylate deaminase family.</text>
</comment>
<dbReference type="PROSITE" id="PS00903">
    <property type="entry name" value="CYT_DCMP_DEAMINASES_1"/>
    <property type="match status" value="1"/>
</dbReference>
<dbReference type="AlphaFoldDB" id="A0A133U8M8"/>
<dbReference type="PATRIC" id="fig|1698260.3.peg.335"/>
<keyword evidence="8" id="KW-1185">Reference proteome</keyword>
<evidence type="ECO:0000256" key="4">
    <source>
        <dbReference type="ARBA" id="ARBA00022801"/>
    </source>
</evidence>
<dbReference type="CDD" id="cd01286">
    <property type="entry name" value="deoxycytidylate_deaminase"/>
    <property type="match status" value="1"/>
</dbReference>
<dbReference type="EMBL" id="LHXK01000003">
    <property type="protein sequence ID" value="KXA90540.1"/>
    <property type="molecule type" value="Genomic_DNA"/>
</dbReference>
<dbReference type="InterPro" id="IPR015517">
    <property type="entry name" value="dCMP_deaminase-rel"/>
</dbReference>
<evidence type="ECO:0000256" key="3">
    <source>
        <dbReference type="ARBA" id="ARBA00022723"/>
    </source>
</evidence>
<comment type="cofactor">
    <cofactor evidence="1">
        <name>Zn(2+)</name>
        <dbReference type="ChEBI" id="CHEBI:29105"/>
    </cofactor>
</comment>
<dbReference type="InterPro" id="IPR016193">
    <property type="entry name" value="Cytidine_deaminase-like"/>
</dbReference>
<dbReference type="GO" id="GO:0006220">
    <property type="term" value="P:pyrimidine nucleotide metabolic process"/>
    <property type="evidence" value="ECO:0007669"/>
    <property type="project" value="InterPro"/>
</dbReference>
<keyword evidence="3" id="KW-0479">Metal-binding</keyword>
<evidence type="ECO:0000256" key="5">
    <source>
        <dbReference type="ARBA" id="ARBA00022833"/>
    </source>
</evidence>
<gene>
    <name evidence="7" type="ORF">AKJ61_00425</name>
</gene>
<dbReference type="InterPro" id="IPR035105">
    <property type="entry name" value="Deoxycytidylate_deaminase_dom"/>
</dbReference>
<sequence length="171" mass="19119">MKGEERPSKDEYYLGIAEAVCKRSPCIRRQFGAIIVKEDVIVSTGYNGPPRGVINCTEAGCLKDELDMPHYRQYQFCTAVHAEENAVINAARHGATVMGGTLYLYGQEYETGETFEGKPCDRCKRTLINAGIEEVITKNAEGTVIKKDVSDWVSQDTKKYLNKLEEAKKSK</sequence>
<dbReference type="InterPro" id="IPR016192">
    <property type="entry name" value="APOBEC/CMP_deaminase_Zn-bd"/>
</dbReference>
<dbReference type="Gene3D" id="3.40.140.10">
    <property type="entry name" value="Cytidine Deaminase, domain 2"/>
    <property type="match status" value="1"/>
</dbReference>
<dbReference type="InterPro" id="IPR016473">
    <property type="entry name" value="dCMP_deaminase"/>
</dbReference>
<dbReference type="PANTHER" id="PTHR11086:SF18">
    <property type="entry name" value="DEOXYCYTIDYLATE DEAMINASE"/>
    <property type="match status" value="1"/>
</dbReference>
<dbReference type="InterPro" id="IPR002125">
    <property type="entry name" value="CMP_dCMP_dom"/>
</dbReference>
<evidence type="ECO:0000256" key="1">
    <source>
        <dbReference type="ARBA" id="ARBA00001947"/>
    </source>
</evidence>
<dbReference type="GO" id="GO:0005737">
    <property type="term" value="C:cytoplasm"/>
    <property type="evidence" value="ECO:0007669"/>
    <property type="project" value="TreeGrafter"/>
</dbReference>
<comment type="caution">
    <text evidence="7">The sequence shown here is derived from an EMBL/GenBank/DDBJ whole genome shotgun (WGS) entry which is preliminary data.</text>
</comment>
<reference evidence="7 8" key="1">
    <citation type="journal article" date="2016" name="Sci. Rep.">
        <title>Metabolic traits of an uncultured archaeal lineage -MSBL1- from brine pools of the Red Sea.</title>
        <authorList>
            <person name="Mwirichia R."/>
            <person name="Alam I."/>
            <person name="Rashid M."/>
            <person name="Vinu M."/>
            <person name="Ba-Alawi W."/>
            <person name="Anthony Kamau A."/>
            <person name="Kamanda Ngugi D."/>
            <person name="Goker M."/>
            <person name="Klenk H.P."/>
            <person name="Bajic V."/>
            <person name="Stingl U."/>
        </authorList>
    </citation>
    <scope>NUCLEOTIDE SEQUENCE [LARGE SCALE GENOMIC DNA]</scope>
    <source>
        <strain evidence="7">SCGC-AAA259B11</strain>
    </source>
</reference>
<feature type="domain" description="CMP/dCMP-type deaminase" evidence="6">
    <location>
        <begin position="8"/>
        <end position="156"/>
    </location>
</feature>
<organism evidence="7 8">
    <name type="scientific">candidate division MSBL1 archaeon SCGC-AAA259B11</name>
    <dbReference type="NCBI Taxonomy" id="1698260"/>
    <lineage>
        <taxon>Archaea</taxon>
        <taxon>Methanobacteriati</taxon>
        <taxon>Methanobacteriota</taxon>
        <taxon>candidate division MSBL1</taxon>
    </lineage>
</organism>
<dbReference type="Proteomes" id="UP000070184">
    <property type="component" value="Unassembled WGS sequence"/>
</dbReference>
<keyword evidence="5" id="KW-0862">Zinc</keyword>
<evidence type="ECO:0000313" key="8">
    <source>
        <dbReference type="Proteomes" id="UP000070184"/>
    </source>
</evidence>
<evidence type="ECO:0000313" key="7">
    <source>
        <dbReference type="EMBL" id="KXA90540.1"/>
    </source>
</evidence>
<dbReference type="GO" id="GO:0008270">
    <property type="term" value="F:zinc ion binding"/>
    <property type="evidence" value="ECO:0007669"/>
    <property type="project" value="InterPro"/>
</dbReference>
<accession>A0A133U8M8</accession>
<dbReference type="GO" id="GO:0004132">
    <property type="term" value="F:dCMP deaminase activity"/>
    <property type="evidence" value="ECO:0007669"/>
    <property type="project" value="InterPro"/>
</dbReference>
<protein>
    <recommendedName>
        <fullName evidence="6">CMP/dCMP-type deaminase domain-containing protein</fullName>
    </recommendedName>
</protein>
<evidence type="ECO:0000259" key="6">
    <source>
        <dbReference type="PROSITE" id="PS51747"/>
    </source>
</evidence>